<comment type="caution">
    <text evidence="1">The sequence shown here is derived from an EMBL/GenBank/DDBJ whole genome shotgun (WGS) entry which is preliminary data.</text>
</comment>
<accession>A0A9Q0YYN2</accession>
<reference evidence="1" key="1">
    <citation type="submission" date="2022-11" db="EMBL/GenBank/DDBJ databases">
        <authorList>
            <person name="Hyden B.L."/>
            <person name="Feng K."/>
            <person name="Yates T."/>
            <person name="Jawdy S."/>
            <person name="Smart L.B."/>
            <person name="Muchero W."/>
        </authorList>
    </citation>
    <scope>NUCLEOTIDE SEQUENCE</scope>
    <source>
        <tissue evidence="1">Shoot tip</tissue>
    </source>
</reference>
<organism evidence="1 2">
    <name type="scientific">Salix viminalis</name>
    <name type="common">Common osier</name>
    <name type="synonym">Basket willow</name>
    <dbReference type="NCBI Taxonomy" id="40686"/>
    <lineage>
        <taxon>Eukaryota</taxon>
        <taxon>Viridiplantae</taxon>
        <taxon>Streptophyta</taxon>
        <taxon>Embryophyta</taxon>
        <taxon>Tracheophyta</taxon>
        <taxon>Spermatophyta</taxon>
        <taxon>Magnoliopsida</taxon>
        <taxon>eudicotyledons</taxon>
        <taxon>Gunneridae</taxon>
        <taxon>Pentapetalae</taxon>
        <taxon>rosids</taxon>
        <taxon>fabids</taxon>
        <taxon>Malpighiales</taxon>
        <taxon>Salicaceae</taxon>
        <taxon>Saliceae</taxon>
        <taxon>Salix</taxon>
    </lineage>
</organism>
<evidence type="ECO:0000313" key="2">
    <source>
        <dbReference type="Proteomes" id="UP001151529"/>
    </source>
</evidence>
<keyword evidence="2" id="KW-1185">Reference proteome</keyword>
<dbReference type="Proteomes" id="UP001151529">
    <property type="component" value="Chromosome 1"/>
</dbReference>
<sequence length="82" mass="9380">MDFTANSPQFNGILLLCVYEQANAYVLSSFSDFEKWRSFCCSGVESTPGNLPRWDHRWKQTSFAVPPIPVTCRNSDSMRLAR</sequence>
<gene>
    <name evidence="1" type="ORF">OIU85_026501</name>
</gene>
<protein>
    <submittedName>
        <fullName evidence="1">Uncharacterized protein</fullName>
    </submittedName>
</protein>
<reference evidence="1" key="2">
    <citation type="journal article" date="2023" name="Int. J. Mol. Sci.">
        <title>De Novo Assembly and Annotation of 11 Diverse Shrub Willow (Salix) Genomes Reveals Novel Gene Organization in Sex-Linked Regions.</title>
        <authorList>
            <person name="Hyden B."/>
            <person name="Feng K."/>
            <person name="Yates T.B."/>
            <person name="Jawdy S."/>
            <person name="Cereghino C."/>
            <person name="Smart L.B."/>
            <person name="Muchero W."/>
        </authorList>
    </citation>
    <scope>NUCLEOTIDE SEQUENCE [LARGE SCALE GENOMIC DNA]</scope>
    <source>
        <tissue evidence="1">Shoot tip</tissue>
    </source>
</reference>
<evidence type="ECO:0000313" key="1">
    <source>
        <dbReference type="EMBL" id="KAJ6715001.1"/>
    </source>
</evidence>
<dbReference type="AlphaFoldDB" id="A0A9Q0YYN2"/>
<name>A0A9Q0YYN2_SALVM</name>
<dbReference type="EMBL" id="JAPFFL010000007">
    <property type="protein sequence ID" value="KAJ6715001.1"/>
    <property type="molecule type" value="Genomic_DNA"/>
</dbReference>
<proteinExistence type="predicted"/>